<feature type="domain" description="PDZ" evidence="1">
    <location>
        <begin position="19"/>
        <end position="112"/>
    </location>
</feature>
<dbReference type="SUPFAM" id="SSF50156">
    <property type="entry name" value="PDZ domain-like"/>
    <property type="match status" value="1"/>
</dbReference>
<reference evidence="2 3" key="1">
    <citation type="submission" date="2023-01" db="EMBL/GenBank/DDBJ databases">
        <title>Minimal conservation of predation-associated metabolite biosynthetic gene clusters underscores biosynthetic potential of Myxococcota including descriptions for ten novel species: Archangium lansinium sp. nov., Myxococcus landrumus sp. nov., Nannocystis bai.</title>
        <authorList>
            <person name="Ahearne A."/>
            <person name="Stevens C."/>
            <person name="Dowd S."/>
        </authorList>
    </citation>
    <scope>NUCLEOTIDE SEQUENCE [LARGE SCALE GENOMIC DNA]</scope>
    <source>
        <strain evidence="2 3">WIWO2</strain>
    </source>
</reference>
<sequence length="124" mass="12580">MRNLRGLVILFAASLVMAGVLGGSLNYANALPIPYLVGPTAIGADVADATTMPGALVVAVTPGGPCNNAGIEKDDIIVGVNNVAVLNAEAFNTAIGNPSPGTKISLRVWDHKTKKLASVTITTV</sequence>
<name>A0ABT5CCV1_9BACT</name>
<keyword evidence="3" id="KW-1185">Reference proteome</keyword>
<dbReference type="RefSeq" id="WP_272101107.1">
    <property type="nucleotide sequence ID" value="NZ_JAQNDK010000004.1"/>
</dbReference>
<evidence type="ECO:0000313" key="3">
    <source>
        <dbReference type="Proteomes" id="UP001217485"/>
    </source>
</evidence>
<dbReference type="SMART" id="SM00228">
    <property type="entry name" value="PDZ"/>
    <property type="match status" value="1"/>
</dbReference>
<dbReference type="InterPro" id="IPR036034">
    <property type="entry name" value="PDZ_sf"/>
</dbReference>
<dbReference type="Pfam" id="PF13180">
    <property type="entry name" value="PDZ_2"/>
    <property type="match status" value="1"/>
</dbReference>
<dbReference type="EMBL" id="JAQNDK010000004">
    <property type="protein sequence ID" value="MDC0682957.1"/>
    <property type="molecule type" value="Genomic_DNA"/>
</dbReference>
<organism evidence="2 3">
    <name type="scientific">Sorangium atrum</name>
    <dbReference type="NCBI Taxonomy" id="2995308"/>
    <lineage>
        <taxon>Bacteria</taxon>
        <taxon>Pseudomonadati</taxon>
        <taxon>Myxococcota</taxon>
        <taxon>Polyangia</taxon>
        <taxon>Polyangiales</taxon>
        <taxon>Polyangiaceae</taxon>
        <taxon>Sorangium</taxon>
    </lineage>
</organism>
<dbReference type="Proteomes" id="UP001217485">
    <property type="component" value="Unassembled WGS sequence"/>
</dbReference>
<comment type="caution">
    <text evidence="2">The sequence shown here is derived from an EMBL/GenBank/DDBJ whole genome shotgun (WGS) entry which is preliminary data.</text>
</comment>
<protein>
    <submittedName>
        <fullName evidence="2">PDZ domain-containing protein</fullName>
    </submittedName>
</protein>
<dbReference type="Gene3D" id="2.30.42.10">
    <property type="match status" value="1"/>
</dbReference>
<evidence type="ECO:0000313" key="2">
    <source>
        <dbReference type="EMBL" id="MDC0682957.1"/>
    </source>
</evidence>
<accession>A0ABT5CCV1</accession>
<gene>
    <name evidence="2" type="ORF">POL72_34840</name>
</gene>
<dbReference type="InterPro" id="IPR001478">
    <property type="entry name" value="PDZ"/>
</dbReference>
<evidence type="ECO:0000259" key="1">
    <source>
        <dbReference type="SMART" id="SM00228"/>
    </source>
</evidence>
<proteinExistence type="predicted"/>